<dbReference type="PANTHER" id="PTHR42718">
    <property type="entry name" value="MAJOR FACILITATOR SUPERFAMILY MULTIDRUG TRANSPORTER MFSC"/>
    <property type="match status" value="1"/>
</dbReference>
<dbReference type="SUPFAM" id="SSF103473">
    <property type="entry name" value="MFS general substrate transporter"/>
    <property type="match status" value="1"/>
</dbReference>
<dbReference type="Gene3D" id="1.20.1720.10">
    <property type="entry name" value="Multidrug resistance protein D"/>
    <property type="match status" value="1"/>
</dbReference>
<evidence type="ECO:0000256" key="1">
    <source>
        <dbReference type="ARBA" id="ARBA00004651"/>
    </source>
</evidence>
<sequence>METTLKKRNGTLLIVVMLTLTLSSMSILLFNFVLPLIREEFQLTSSQVSWVTTSYTLIYGIGTAIYGKLADRYQLKYLLTFGLVIFSLASLLGFFSTSYWLLLVARCMQAIGAASIPAAATLIPIRYYPVEERGKAMATVFTGLSLGSVLGPITSALVVSVLDWRWLFVIPMLLVFTLPIYLKLLGDEQVVKTRIDWLGGALLALGVAQILLAATIHIMWLIGGAVALILFIARIRHAKDPFVQPKLFQNREYRFYLILAFIVTGIGYSLIFTIPLFLAEVHTLQASIIGLVMVPAAAVTALLNRQGGKLADKKGPTVLFFTATSLMCLCFLLLSTFIGASVWMIAGVLIFGYLGQSFMAIVMSRGISLTLPAKHSGIGMGLLMMQNFIVGSIAIGIYSRVIDLETSRSWNPLSPHLSGSVFSNLYLTLAILCVTVFMVYYFRLRSIPKKSLHEFEG</sequence>
<feature type="transmembrane region" description="Helical" evidence="6">
    <location>
        <begin position="315"/>
        <end position="334"/>
    </location>
</feature>
<feature type="transmembrane region" description="Helical" evidence="6">
    <location>
        <begin position="421"/>
        <end position="442"/>
    </location>
</feature>
<dbReference type="AlphaFoldDB" id="W4QBB2"/>
<protein>
    <submittedName>
        <fullName evidence="8">Metal-tetracycline/H+ antiporter</fullName>
    </submittedName>
</protein>
<dbReference type="PROSITE" id="PS50850">
    <property type="entry name" value="MFS"/>
    <property type="match status" value="1"/>
</dbReference>
<evidence type="ECO:0000256" key="5">
    <source>
        <dbReference type="ARBA" id="ARBA00023136"/>
    </source>
</evidence>
<dbReference type="Proteomes" id="UP000018895">
    <property type="component" value="Unassembled WGS sequence"/>
</dbReference>
<dbReference type="PANTHER" id="PTHR42718:SF9">
    <property type="entry name" value="MAJOR FACILITATOR SUPERFAMILY MULTIDRUG TRANSPORTER MFSC"/>
    <property type="match status" value="1"/>
</dbReference>
<feature type="transmembrane region" description="Helical" evidence="6">
    <location>
        <begin position="194"/>
        <end position="212"/>
    </location>
</feature>
<feature type="transmembrane region" description="Helical" evidence="6">
    <location>
        <begin position="340"/>
        <end position="362"/>
    </location>
</feature>
<reference evidence="8" key="1">
    <citation type="journal article" date="2014" name="Genome Announc.">
        <title>Draft Genome Sequences of Three Alkaliphilic Bacillus Strains, Bacillus wakoensis JCM 9140T, Bacillus akibai JCM 9157T, and Bacillus hemicellulosilyticus JCM 9152T.</title>
        <authorList>
            <person name="Yuki M."/>
            <person name="Oshima K."/>
            <person name="Suda W."/>
            <person name="Oshida Y."/>
            <person name="Kitamura K."/>
            <person name="Iida T."/>
            <person name="Hattori M."/>
            <person name="Ohkuma M."/>
        </authorList>
    </citation>
    <scope>NUCLEOTIDE SEQUENCE [LARGE SCALE GENOMIC DNA]</scope>
    <source>
        <strain evidence="8">JCM 9152</strain>
    </source>
</reference>
<keyword evidence="9" id="KW-1185">Reference proteome</keyword>
<feature type="transmembrane region" description="Helical" evidence="6">
    <location>
        <begin position="218"/>
        <end position="235"/>
    </location>
</feature>
<dbReference type="Gene3D" id="1.20.1250.20">
    <property type="entry name" value="MFS general substrate transporter like domains"/>
    <property type="match status" value="1"/>
</dbReference>
<evidence type="ECO:0000313" key="8">
    <source>
        <dbReference type="EMBL" id="GAE28684.1"/>
    </source>
</evidence>
<feature type="transmembrane region" description="Helical" evidence="6">
    <location>
        <begin position="78"/>
        <end position="102"/>
    </location>
</feature>
<dbReference type="InterPro" id="IPR036259">
    <property type="entry name" value="MFS_trans_sf"/>
</dbReference>
<accession>W4QBB2</accession>
<dbReference type="InterPro" id="IPR011701">
    <property type="entry name" value="MFS"/>
</dbReference>
<feature type="transmembrane region" description="Helical" evidence="6">
    <location>
        <begin position="12"/>
        <end position="36"/>
    </location>
</feature>
<evidence type="ECO:0000256" key="2">
    <source>
        <dbReference type="ARBA" id="ARBA00022448"/>
    </source>
</evidence>
<dbReference type="OrthoDB" id="2403626at2"/>
<evidence type="ECO:0000313" key="9">
    <source>
        <dbReference type="Proteomes" id="UP000018895"/>
    </source>
</evidence>
<evidence type="ECO:0000256" key="4">
    <source>
        <dbReference type="ARBA" id="ARBA00022989"/>
    </source>
</evidence>
<feature type="transmembrane region" description="Helical" evidence="6">
    <location>
        <begin position="164"/>
        <end position="182"/>
    </location>
</feature>
<evidence type="ECO:0000256" key="3">
    <source>
        <dbReference type="ARBA" id="ARBA00022692"/>
    </source>
</evidence>
<feature type="transmembrane region" description="Helical" evidence="6">
    <location>
        <begin position="382"/>
        <end position="401"/>
    </location>
</feature>
<organism evidence="8 9">
    <name type="scientific">Halalkalibacter hemicellulosilyticusJCM 9152</name>
    <dbReference type="NCBI Taxonomy" id="1236971"/>
    <lineage>
        <taxon>Bacteria</taxon>
        <taxon>Bacillati</taxon>
        <taxon>Bacillota</taxon>
        <taxon>Bacilli</taxon>
        <taxon>Bacillales</taxon>
        <taxon>Bacillaceae</taxon>
        <taxon>Halalkalibacter</taxon>
    </lineage>
</organism>
<comment type="caution">
    <text evidence="8">The sequence shown here is derived from an EMBL/GenBank/DDBJ whole genome shotgun (WGS) entry which is preliminary data.</text>
</comment>
<gene>
    <name evidence="8" type="ORF">JCM9152_12</name>
</gene>
<dbReference type="Pfam" id="PF07690">
    <property type="entry name" value="MFS_1"/>
    <property type="match status" value="1"/>
</dbReference>
<dbReference type="GO" id="GO:0005886">
    <property type="term" value="C:plasma membrane"/>
    <property type="evidence" value="ECO:0007669"/>
    <property type="project" value="UniProtKB-SubCell"/>
</dbReference>
<evidence type="ECO:0000256" key="6">
    <source>
        <dbReference type="SAM" id="Phobius"/>
    </source>
</evidence>
<keyword evidence="4 6" id="KW-1133">Transmembrane helix</keyword>
<dbReference type="CDD" id="cd17321">
    <property type="entry name" value="MFS_MMR_MDR_like"/>
    <property type="match status" value="1"/>
</dbReference>
<keyword evidence="2" id="KW-0813">Transport</keyword>
<feature type="domain" description="Major facilitator superfamily (MFS) profile" evidence="7">
    <location>
        <begin position="12"/>
        <end position="448"/>
    </location>
</feature>
<feature type="transmembrane region" description="Helical" evidence="6">
    <location>
        <begin position="48"/>
        <end position="66"/>
    </location>
</feature>
<keyword evidence="5 6" id="KW-0472">Membrane</keyword>
<evidence type="ECO:0000259" key="7">
    <source>
        <dbReference type="PROSITE" id="PS50850"/>
    </source>
</evidence>
<dbReference type="STRING" id="1236971.JCM9152_12"/>
<dbReference type="InterPro" id="IPR020846">
    <property type="entry name" value="MFS_dom"/>
</dbReference>
<feature type="transmembrane region" description="Helical" evidence="6">
    <location>
        <begin position="140"/>
        <end position="158"/>
    </location>
</feature>
<feature type="transmembrane region" description="Helical" evidence="6">
    <location>
        <begin position="284"/>
        <end position="303"/>
    </location>
</feature>
<keyword evidence="3 6" id="KW-0812">Transmembrane</keyword>
<feature type="transmembrane region" description="Helical" evidence="6">
    <location>
        <begin position="108"/>
        <end position="128"/>
    </location>
</feature>
<name>W4QBB2_9BACI</name>
<dbReference type="PRINTS" id="PR01036">
    <property type="entry name" value="TCRTETB"/>
</dbReference>
<dbReference type="RefSeq" id="WP_035339598.1">
    <property type="nucleotide sequence ID" value="NZ_BAUU01000001.1"/>
</dbReference>
<dbReference type="GO" id="GO:0022857">
    <property type="term" value="F:transmembrane transporter activity"/>
    <property type="evidence" value="ECO:0007669"/>
    <property type="project" value="InterPro"/>
</dbReference>
<comment type="subcellular location">
    <subcellularLocation>
        <location evidence="1">Cell membrane</location>
        <topology evidence="1">Multi-pass membrane protein</topology>
    </subcellularLocation>
</comment>
<feature type="transmembrane region" description="Helical" evidence="6">
    <location>
        <begin position="255"/>
        <end position="278"/>
    </location>
</feature>
<dbReference type="EMBL" id="BAUU01000001">
    <property type="protein sequence ID" value="GAE28684.1"/>
    <property type="molecule type" value="Genomic_DNA"/>
</dbReference>
<proteinExistence type="predicted"/>